<dbReference type="InterPro" id="IPR051044">
    <property type="entry name" value="MAG_DAG_Lipase"/>
</dbReference>
<dbReference type="KEGG" id="surl:BI350_12100"/>
<dbReference type="Gene3D" id="3.40.50.1820">
    <property type="entry name" value="alpha/beta hydrolase"/>
    <property type="match status" value="1"/>
</dbReference>
<sequence>MKEWSLEMSDGVVVYAYSRQPEGTPIGHIHILHGMEEHSGRYETVADFFIEQGYIVTGHDHRGHGRTAEMNGKRGHIADENGFNRMVEDSYEVISFMKAEYPTRKFILLGHSMGSFIARRFIQLYGYLVDLVVLSATGDDGGVARYAGQAIGHVMGRKIGYAQPNKLLDALVFGSFNRGIKQPSTKFDWLSKNNTLVFTYISDEYCGFVPTTQFFLDLFSGLGLIHETKEIARTPKRLPILLFGGTEDPVGNNGKALWKVAKQYDKAKIEDVTVLLFEGGRHELLGDSTRKEVIQAVLEWIEKR</sequence>
<gene>
    <name evidence="2" type="ORF">BI350_12100</name>
</gene>
<dbReference type="Proteomes" id="UP000185746">
    <property type="component" value="Chromosome"/>
</dbReference>
<name>A0A1D8JHL0_9BACL</name>
<dbReference type="EMBL" id="CP017560">
    <property type="protein sequence ID" value="AOV08201.1"/>
    <property type="molecule type" value="Genomic_DNA"/>
</dbReference>
<evidence type="ECO:0000313" key="3">
    <source>
        <dbReference type="Proteomes" id="UP000185746"/>
    </source>
</evidence>
<proteinExistence type="predicted"/>
<dbReference type="SUPFAM" id="SSF53474">
    <property type="entry name" value="alpha/beta-Hydrolases"/>
    <property type="match status" value="1"/>
</dbReference>
<evidence type="ECO:0000313" key="2">
    <source>
        <dbReference type="EMBL" id="AOV08201.1"/>
    </source>
</evidence>
<dbReference type="Pfam" id="PF12146">
    <property type="entry name" value="Hydrolase_4"/>
    <property type="match status" value="1"/>
</dbReference>
<organism evidence="2 3">
    <name type="scientific">Sporosarcina ureilytica</name>
    <dbReference type="NCBI Taxonomy" id="298596"/>
    <lineage>
        <taxon>Bacteria</taxon>
        <taxon>Bacillati</taxon>
        <taxon>Bacillota</taxon>
        <taxon>Bacilli</taxon>
        <taxon>Bacillales</taxon>
        <taxon>Caryophanaceae</taxon>
        <taxon>Sporosarcina</taxon>
    </lineage>
</organism>
<dbReference type="RefSeq" id="WP_075528353.1">
    <property type="nucleotide sequence ID" value="NZ_CP017560.1"/>
</dbReference>
<dbReference type="InterPro" id="IPR022742">
    <property type="entry name" value="Hydrolase_4"/>
</dbReference>
<evidence type="ECO:0000259" key="1">
    <source>
        <dbReference type="Pfam" id="PF12146"/>
    </source>
</evidence>
<accession>A0A1D8JHL0</accession>
<dbReference type="AlphaFoldDB" id="A0A1D8JHL0"/>
<keyword evidence="3" id="KW-1185">Reference proteome</keyword>
<feature type="domain" description="Serine aminopeptidase S33" evidence="1">
    <location>
        <begin position="25"/>
        <end position="288"/>
    </location>
</feature>
<protein>
    <recommendedName>
        <fullName evidence="1">Serine aminopeptidase S33 domain-containing protein</fullName>
    </recommendedName>
</protein>
<dbReference type="PANTHER" id="PTHR11614">
    <property type="entry name" value="PHOSPHOLIPASE-RELATED"/>
    <property type="match status" value="1"/>
</dbReference>
<dbReference type="InterPro" id="IPR029058">
    <property type="entry name" value="AB_hydrolase_fold"/>
</dbReference>
<reference evidence="2 3" key="1">
    <citation type="submission" date="2016-09" db="EMBL/GenBank/DDBJ databases">
        <title>Complete genome sequence of the Lysinibacillus sphaericus LMG 22257, a specie of Bacillus with ureolytic activity that can effectively biodeposit calcium carbonate.</title>
        <authorList>
            <person name="Yan W."/>
        </authorList>
    </citation>
    <scope>NUCLEOTIDE SEQUENCE [LARGE SCALE GENOMIC DNA]</scope>
    <source>
        <strain evidence="2 3">LMG 22257</strain>
    </source>
</reference>